<feature type="compositionally biased region" description="Low complexity" evidence="1">
    <location>
        <begin position="345"/>
        <end position="361"/>
    </location>
</feature>
<evidence type="ECO:0000256" key="1">
    <source>
        <dbReference type="SAM" id="MobiDB-lite"/>
    </source>
</evidence>
<proteinExistence type="predicted"/>
<evidence type="ECO:0000313" key="5">
    <source>
        <dbReference type="Proteomes" id="UP001204439"/>
    </source>
</evidence>
<reference evidence="4 5" key="1">
    <citation type="submission" date="2023-11" db="EMBL/GenBank/DDBJ databases">
        <title>First isolation, identification, and characterization of non-pathogenic Epilithonimonas ginsengisoli isolated from diseased farmed rainbow trout (Oncorhynchus mykiss) in Chile.</title>
        <authorList>
            <person name="Miranda C.D."/>
            <person name="Irgang R."/>
            <person name="Concha C."/>
            <person name="Rojas R."/>
            <person name="Avendano R."/>
        </authorList>
    </citation>
    <scope>NUCLEOTIDE SEQUENCE [LARGE SCALE GENOMIC DNA]</scope>
    <source>
        <strain evidence="4 5">FP99</strain>
    </source>
</reference>
<organism evidence="4 5">
    <name type="scientific">Epilithonimonas ginsengisoli</name>
    <dbReference type="NCBI Taxonomy" id="1245592"/>
    <lineage>
        <taxon>Bacteria</taxon>
        <taxon>Pseudomonadati</taxon>
        <taxon>Bacteroidota</taxon>
        <taxon>Flavobacteriia</taxon>
        <taxon>Flavobacteriales</taxon>
        <taxon>Weeksellaceae</taxon>
        <taxon>Chryseobacterium group</taxon>
        <taxon>Epilithonimonas</taxon>
    </lineage>
</organism>
<accession>A0ABU4JK09</accession>
<sequence length="485" mass="55648">MEEKVQNAPNETNKIKPVSDTLLVLNIHTNAVEMVKGIDQDGNLQKIPPKEKRDNDQLIRVDKQGDLFSNFFSNFYRQLKNPSHFNFFKVSEYDAVNMAKDLQQYVDQASPEEKEKLKDYAIQLKNTNPLKNQNTMENNTETQEYRFQPEQIDWKTMEKFGLNKEKLEKMNAMDSLLRGFKTNNLIPITINLGTAVSKMDVRLSLQTADNGEVAVNLHGIRKEPNYNLKFLGHEFTDEDKKNLKESGNMGRVVDLVNPKTDEIIPSVISRDRLTNELVAYRAEYMKIPDDIKGIKLDDHQKQTLLEGKPLYLEGMTSKKGELFDATVQFNADKRYVEFIFNNNQNQQQTQQQNPSSQQNQSKGGEAPRVFRGKELDDAQYDKFKAGQTVYVDGLVDGKGKAYQGYITFNKETSKTNFSFTNPNKLKEKAQPSEEHKTQKAVNSDGKTNEATKNLKEPLDSKQQQPANKQQEAQQKKPVRSKGRKM</sequence>
<dbReference type="Pfam" id="PF13351">
    <property type="entry name" value="DUF4099"/>
    <property type="match status" value="1"/>
</dbReference>
<feature type="compositionally biased region" description="Polar residues" evidence="1">
    <location>
        <begin position="414"/>
        <end position="423"/>
    </location>
</feature>
<keyword evidence="5" id="KW-1185">Reference proteome</keyword>
<evidence type="ECO:0000259" key="3">
    <source>
        <dbReference type="Pfam" id="PF13351"/>
    </source>
</evidence>
<dbReference type="Pfam" id="PF13101">
    <property type="entry name" value="DUF3945"/>
    <property type="match status" value="2"/>
</dbReference>
<dbReference type="InterPro" id="IPR025222">
    <property type="entry name" value="DUF3945"/>
</dbReference>
<feature type="region of interest" description="Disordered" evidence="1">
    <location>
        <begin position="345"/>
        <end position="365"/>
    </location>
</feature>
<feature type="compositionally biased region" description="Low complexity" evidence="1">
    <location>
        <begin position="461"/>
        <end position="472"/>
    </location>
</feature>
<feature type="compositionally biased region" description="Basic and acidic residues" evidence="1">
    <location>
        <begin position="446"/>
        <end position="459"/>
    </location>
</feature>
<feature type="domain" description="DUF3945" evidence="2">
    <location>
        <begin position="288"/>
        <end position="341"/>
    </location>
</feature>
<dbReference type="InterPro" id="IPR025343">
    <property type="entry name" value="DUF4099"/>
</dbReference>
<feature type="compositionally biased region" description="Basic and acidic residues" evidence="1">
    <location>
        <begin position="424"/>
        <end position="437"/>
    </location>
</feature>
<dbReference type="RefSeq" id="WP_063970964.1">
    <property type="nucleotide sequence ID" value="NZ_JAMXLT020000025.1"/>
</dbReference>
<comment type="caution">
    <text evidence="4">The sequence shown here is derived from an EMBL/GenBank/DDBJ whole genome shotgun (WGS) entry which is preliminary data.</text>
</comment>
<gene>
    <name evidence="4" type="ORF">NG800_014035</name>
</gene>
<dbReference type="EMBL" id="JAMXLT020000025">
    <property type="protein sequence ID" value="MDW8550041.1"/>
    <property type="molecule type" value="Genomic_DNA"/>
</dbReference>
<feature type="compositionally biased region" description="Basic residues" evidence="1">
    <location>
        <begin position="476"/>
        <end position="485"/>
    </location>
</feature>
<feature type="region of interest" description="Disordered" evidence="1">
    <location>
        <begin position="414"/>
        <end position="485"/>
    </location>
</feature>
<feature type="domain" description="DUF4099" evidence="3">
    <location>
        <begin position="147"/>
        <end position="227"/>
    </location>
</feature>
<evidence type="ECO:0000259" key="2">
    <source>
        <dbReference type="Pfam" id="PF13101"/>
    </source>
</evidence>
<dbReference type="Proteomes" id="UP001204439">
    <property type="component" value="Unassembled WGS sequence"/>
</dbReference>
<evidence type="ECO:0000313" key="4">
    <source>
        <dbReference type="EMBL" id="MDW8550041.1"/>
    </source>
</evidence>
<name>A0ABU4JK09_9FLAO</name>
<feature type="domain" description="DUF3945" evidence="2">
    <location>
        <begin position="371"/>
        <end position="420"/>
    </location>
</feature>
<protein>
    <submittedName>
        <fullName evidence="4">DUF3945 domain-containing protein</fullName>
    </submittedName>
</protein>